<dbReference type="EMBL" id="CAMAPF010001140">
    <property type="protein sequence ID" value="CAH9147836.1"/>
    <property type="molecule type" value="Genomic_DNA"/>
</dbReference>
<sequence length="141" mass="15271">MPGKGNLPSPSSPPLATADSQFFGLLTDLLQEVESLSNQEEVELRAKIQSLGLEVTKVPSKSAHNLDEMEIANELDKLSSKLKDVDDMVSSAMATDPQVMSLLSSTSDLWMPVVTASTTDRKNFTGTVSGENHEVVRKHSK</sequence>
<evidence type="ECO:0000313" key="3">
    <source>
        <dbReference type="Proteomes" id="UP001152523"/>
    </source>
</evidence>
<dbReference type="AlphaFoldDB" id="A0AAV0GIS7"/>
<feature type="region of interest" description="Disordered" evidence="1">
    <location>
        <begin position="122"/>
        <end position="141"/>
    </location>
</feature>
<accession>A0AAV0GIS7</accession>
<comment type="caution">
    <text evidence="2">The sequence shown here is derived from an EMBL/GenBank/DDBJ whole genome shotgun (WGS) entry which is preliminary data.</text>
</comment>
<keyword evidence="3" id="KW-1185">Reference proteome</keyword>
<gene>
    <name evidence="2" type="ORF">CEPIT_LOCUS44036</name>
</gene>
<dbReference type="Proteomes" id="UP001152523">
    <property type="component" value="Unassembled WGS sequence"/>
</dbReference>
<reference evidence="2" key="1">
    <citation type="submission" date="2022-07" db="EMBL/GenBank/DDBJ databases">
        <authorList>
            <person name="Macas J."/>
            <person name="Novak P."/>
            <person name="Neumann P."/>
        </authorList>
    </citation>
    <scope>NUCLEOTIDE SEQUENCE</scope>
</reference>
<dbReference type="PANTHER" id="PTHR37727:SF1">
    <property type="entry name" value="ECOTROPIC VIRAL INTEGRATION SITE PROTEIN"/>
    <property type="match status" value="1"/>
</dbReference>
<organism evidence="2 3">
    <name type="scientific">Cuscuta epithymum</name>
    <dbReference type="NCBI Taxonomy" id="186058"/>
    <lineage>
        <taxon>Eukaryota</taxon>
        <taxon>Viridiplantae</taxon>
        <taxon>Streptophyta</taxon>
        <taxon>Embryophyta</taxon>
        <taxon>Tracheophyta</taxon>
        <taxon>Spermatophyta</taxon>
        <taxon>Magnoliopsida</taxon>
        <taxon>eudicotyledons</taxon>
        <taxon>Gunneridae</taxon>
        <taxon>Pentapetalae</taxon>
        <taxon>asterids</taxon>
        <taxon>lamiids</taxon>
        <taxon>Solanales</taxon>
        <taxon>Convolvulaceae</taxon>
        <taxon>Cuscuteae</taxon>
        <taxon>Cuscuta</taxon>
        <taxon>Cuscuta subgen. Cuscuta</taxon>
    </lineage>
</organism>
<evidence type="ECO:0000256" key="1">
    <source>
        <dbReference type="SAM" id="MobiDB-lite"/>
    </source>
</evidence>
<proteinExistence type="predicted"/>
<name>A0AAV0GIS7_9ASTE</name>
<protein>
    <submittedName>
        <fullName evidence="2">Uncharacterized protein</fullName>
    </submittedName>
</protein>
<dbReference type="PANTHER" id="PTHR37727">
    <property type="entry name" value="ECOTROPIC VIRAL INTEGRATION SITE PROTEIN"/>
    <property type="match status" value="1"/>
</dbReference>
<evidence type="ECO:0000313" key="2">
    <source>
        <dbReference type="EMBL" id="CAH9147836.1"/>
    </source>
</evidence>
<feature type="compositionally biased region" description="Basic and acidic residues" evidence="1">
    <location>
        <begin position="131"/>
        <end position="141"/>
    </location>
</feature>